<dbReference type="SUPFAM" id="SSF47384">
    <property type="entry name" value="Homodimeric domain of signal transducing histidine kinase"/>
    <property type="match status" value="1"/>
</dbReference>
<dbReference type="InterPro" id="IPR004358">
    <property type="entry name" value="Sig_transdc_His_kin-like_C"/>
</dbReference>
<keyword evidence="10" id="KW-0902">Two-component regulatory system</keyword>
<dbReference type="SUPFAM" id="SSF55874">
    <property type="entry name" value="ATPase domain of HSP90 chaperone/DNA topoisomerase II/histidine kinase"/>
    <property type="match status" value="1"/>
</dbReference>
<evidence type="ECO:0000256" key="6">
    <source>
        <dbReference type="ARBA" id="ARBA00022679"/>
    </source>
</evidence>
<reference evidence="17 18" key="1">
    <citation type="submission" date="2018-05" db="EMBL/GenBank/DDBJ databases">
        <title>Acuticoccus sediminis sp. nov., isolated from deep-sea sediment of Indian Ocean.</title>
        <authorList>
            <person name="Liu X."/>
            <person name="Lai Q."/>
            <person name="Du Y."/>
            <person name="Sun F."/>
            <person name="Zhang X."/>
            <person name="Wang S."/>
            <person name="Shao Z."/>
        </authorList>
    </citation>
    <scope>NUCLEOTIDE SEQUENCE [LARGE SCALE GENOMIC DNA]</scope>
    <source>
        <strain evidence="17 18">PTG4-2</strain>
    </source>
</reference>
<dbReference type="CDD" id="cd00082">
    <property type="entry name" value="HisKA"/>
    <property type="match status" value="1"/>
</dbReference>
<dbReference type="InterPro" id="IPR013655">
    <property type="entry name" value="PAS_fold_3"/>
</dbReference>
<dbReference type="InterPro" id="IPR005467">
    <property type="entry name" value="His_kinase_dom"/>
</dbReference>
<dbReference type="InterPro" id="IPR000014">
    <property type="entry name" value="PAS"/>
</dbReference>
<dbReference type="SUPFAM" id="SSF55785">
    <property type="entry name" value="PYP-like sensor domain (PAS domain)"/>
    <property type="match status" value="2"/>
</dbReference>
<dbReference type="PROSITE" id="PS50109">
    <property type="entry name" value="HIS_KIN"/>
    <property type="match status" value="1"/>
</dbReference>
<feature type="transmembrane region" description="Helical" evidence="14">
    <location>
        <begin position="63"/>
        <end position="81"/>
    </location>
</feature>
<evidence type="ECO:0000256" key="5">
    <source>
        <dbReference type="ARBA" id="ARBA00022553"/>
    </source>
</evidence>
<dbReference type="Pfam" id="PF00512">
    <property type="entry name" value="HisKA"/>
    <property type="match status" value="1"/>
</dbReference>
<evidence type="ECO:0000256" key="13">
    <source>
        <dbReference type="SAM" id="MobiDB-lite"/>
    </source>
</evidence>
<dbReference type="EC" id="2.7.13.3" evidence="3"/>
<dbReference type="Pfam" id="PF02518">
    <property type="entry name" value="HATPase_c"/>
    <property type="match status" value="1"/>
</dbReference>
<evidence type="ECO:0000256" key="7">
    <source>
        <dbReference type="ARBA" id="ARBA00022741"/>
    </source>
</evidence>
<dbReference type="InterPro" id="IPR036097">
    <property type="entry name" value="HisK_dim/P_sf"/>
</dbReference>
<dbReference type="InterPro" id="IPR036890">
    <property type="entry name" value="HATPase_C_sf"/>
</dbReference>
<dbReference type="GO" id="GO:0009927">
    <property type="term" value="F:histidine phosphotransfer kinase activity"/>
    <property type="evidence" value="ECO:0007669"/>
    <property type="project" value="TreeGrafter"/>
</dbReference>
<dbReference type="GO" id="GO:0005524">
    <property type="term" value="F:ATP binding"/>
    <property type="evidence" value="ECO:0007669"/>
    <property type="project" value="UniProtKB-KW"/>
</dbReference>
<feature type="domain" description="PAC" evidence="16">
    <location>
        <begin position="335"/>
        <end position="387"/>
    </location>
</feature>
<dbReference type="PROSITE" id="PS50113">
    <property type="entry name" value="PAC"/>
    <property type="match status" value="1"/>
</dbReference>
<keyword evidence="5" id="KW-0597">Phosphoprotein</keyword>
<dbReference type="Proteomes" id="UP000249590">
    <property type="component" value="Unassembled WGS sequence"/>
</dbReference>
<evidence type="ECO:0000256" key="10">
    <source>
        <dbReference type="ARBA" id="ARBA00023012"/>
    </source>
</evidence>
<dbReference type="SMART" id="SM00387">
    <property type="entry name" value="HATPase_c"/>
    <property type="match status" value="1"/>
</dbReference>
<dbReference type="PRINTS" id="PR00344">
    <property type="entry name" value="BCTRLSENSOR"/>
</dbReference>
<comment type="catalytic activity">
    <reaction evidence="1">
        <text>ATP + protein L-histidine = ADP + protein N-phospho-L-histidine.</text>
        <dbReference type="EC" id="2.7.13.3"/>
    </reaction>
</comment>
<keyword evidence="8 17" id="KW-0418">Kinase</keyword>
<dbReference type="AlphaFoldDB" id="A0A8B2NUP1"/>
<keyword evidence="12" id="KW-0175">Coiled coil</keyword>
<dbReference type="Gene3D" id="3.30.450.20">
    <property type="entry name" value="PAS domain"/>
    <property type="match status" value="2"/>
</dbReference>
<protein>
    <recommendedName>
        <fullName evidence="3">histidine kinase</fullName>
        <ecNumber evidence="3">2.7.13.3</ecNumber>
    </recommendedName>
</protein>
<keyword evidence="4" id="KW-1003">Cell membrane</keyword>
<name>A0A8B2NUP1_9HYPH</name>
<keyword evidence="14" id="KW-0812">Transmembrane</keyword>
<evidence type="ECO:0000256" key="4">
    <source>
        <dbReference type="ARBA" id="ARBA00022475"/>
    </source>
</evidence>
<evidence type="ECO:0000256" key="9">
    <source>
        <dbReference type="ARBA" id="ARBA00022840"/>
    </source>
</evidence>
<accession>A0A8B2NUP1</accession>
<dbReference type="GO" id="GO:0000155">
    <property type="term" value="F:phosphorelay sensor kinase activity"/>
    <property type="evidence" value="ECO:0007669"/>
    <property type="project" value="InterPro"/>
</dbReference>
<dbReference type="EMBL" id="QHHQ01000003">
    <property type="protein sequence ID" value="RAI01194.1"/>
    <property type="molecule type" value="Genomic_DNA"/>
</dbReference>
<dbReference type="Gene3D" id="3.30.565.10">
    <property type="entry name" value="Histidine kinase-like ATPase, C-terminal domain"/>
    <property type="match status" value="1"/>
</dbReference>
<comment type="subcellular location">
    <subcellularLocation>
        <location evidence="2">Cell membrane</location>
    </subcellularLocation>
</comment>
<feature type="transmembrane region" description="Helical" evidence="14">
    <location>
        <begin position="226"/>
        <end position="244"/>
    </location>
</feature>
<evidence type="ECO:0000259" key="15">
    <source>
        <dbReference type="PROSITE" id="PS50109"/>
    </source>
</evidence>
<dbReference type="OrthoDB" id="9801651at2"/>
<evidence type="ECO:0000256" key="1">
    <source>
        <dbReference type="ARBA" id="ARBA00000085"/>
    </source>
</evidence>
<dbReference type="SMART" id="SM00091">
    <property type="entry name" value="PAS"/>
    <property type="match status" value="2"/>
</dbReference>
<keyword evidence="18" id="KW-1185">Reference proteome</keyword>
<dbReference type="Gene3D" id="1.10.287.130">
    <property type="match status" value="1"/>
</dbReference>
<evidence type="ECO:0000259" key="16">
    <source>
        <dbReference type="PROSITE" id="PS50113"/>
    </source>
</evidence>
<organism evidence="17 18">
    <name type="scientific">Acuticoccus sediminis</name>
    <dbReference type="NCBI Taxonomy" id="2184697"/>
    <lineage>
        <taxon>Bacteria</taxon>
        <taxon>Pseudomonadati</taxon>
        <taxon>Pseudomonadota</taxon>
        <taxon>Alphaproteobacteria</taxon>
        <taxon>Hyphomicrobiales</taxon>
        <taxon>Amorphaceae</taxon>
        <taxon>Acuticoccus</taxon>
    </lineage>
</organism>
<feature type="compositionally biased region" description="Basic and acidic residues" evidence="13">
    <location>
        <begin position="17"/>
        <end position="40"/>
    </location>
</feature>
<dbReference type="InterPro" id="IPR003661">
    <property type="entry name" value="HisK_dim/P_dom"/>
</dbReference>
<dbReference type="GO" id="GO:0005886">
    <property type="term" value="C:plasma membrane"/>
    <property type="evidence" value="ECO:0007669"/>
    <property type="project" value="UniProtKB-SubCell"/>
</dbReference>
<evidence type="ECO:0000256" key="14">
    <source>
        <dbReference type="SAM" id="Phobius"/>
    </source>
</evidence>
<feature type="domain" description="Histidine kinase" evidence="15">
    <location>
        <begin position="559"/>
        <end position="778"/>
    </location>
</feature>
<dbReference type="FunFam" id="3.30.565.10:FF:000023">
    <property type="entry name" value="PAS domain-containing sensor histidine kinase"/>
    <property type="match status" value="1"/>
</dbReference>
<feature type="coiled-coil region" evidence="12">
    <location>
        <begin position="508"/>
        <end position="552"/>
    </location>
</feature>
<evidence type="ECO:0000313" key="18">
    <source>
        <dbReference type="Proteomes" id="UP000249590"/>
    </source>
</evidence>
<evidence type="ECO:0000256" key="3">
    <source>
        <dbReference type="ARBA" id="ARBA00012438"/>
    </source>
</evidence>
<dbReference type="PANTHER" id="PTHR43047:SF72">
    <property type="entry name" value="OSMOSENSING HISTIDINE PROTEIN KINASE SLN1"/>
    <property type="match status" value="1"/>
</dbReference>
<dbReference type="Pfam" id="PF08447">
    <property type="entry name" value="PAS_3"/>
    <property type="match status" value="1"/>
</dbReference>
<dbReference type="CDD" id="cd16922">
    <property type="entry name" value="HATPase_EvgS-ArcB-TorS-like"/>
    <property type="match status" value="1"/>
</dbReference>
<keyword evidence="7" id="KW-0547">Nucleotide-binding</keyword>
<evidence type="ECO:0000256" key="11">
    <source>
        <dbReference type="ARBA" id="ARBA00023136"/>
    </source>
</evidence>
<dbReference type="InterPro" id="IPR000700">
    <property type="entry name" value="PAS-assoc_C"/>
</dbReference>
<feature type="region of interest" description="Disordered" evidence="13">
    <location>
        <begin position="1"/>
        <end position="40"/>
    </location>
</feature>
<dbReference type="InterPro" id="IPR035965">
    <property type="entry name" value="PAS-like_dom_sf"/>
</dbReference>
<dbReference type="SMART" id="SM00388">
    <property type="entry name" value="HisKA"/>
    <property type="match status" value="1"/>
</dbReference>
<dbReference type="InterPro" id="IPR003594">
    <property type="entry name" value="HATPase_dom"/>
</dbReference>
<keyword evidence="9" id="KW-0067">ATP-binding</keyword>
<dbReference type="NCBIfam" id="TIGR00229">
    <property type="entry name" value="sensory_box"/>
    <property type="match status" value="1"/>
</dbReference>
<sequence length="781" mass="86706">MSARSDTPREQPGPDAPRTRTDPKRRVDTARSARRPEMNGHVRLIATPNYGQLLAREPLLRKAIPFLTIIFVLVIAAYRIAITLDHRARDVAQAQGELTLVASAMASEMARRADSSDAPLTDIFAFSLPDRATQDGRQIALLENGRITATSPFRSELIGKPVATILGENQPMTTFGARAGVMEVETAFGTQFATVHHIEDQTGSVAVTQAKQQVLTAWREEMSTNAVLFMTTAGVIIVVVYAFYAQSARARTADHIYGATSERIDTALTRGRCGLFDWDVARGRMFWTQSMFEVLGMPPRDELMGFREVAALVHPDDGGLYEIAERQLNSGVKVLDRTLRMRHADGRWVWLRFRAELVHDDETGRPHLIGVALDTTEQKRLQELSATADMRLRDAIETVSEAFVLWDTHNRLVMCNTKYQEMHNLPDEAVQPGTPYTVVINAARQPVVSSHMLSRSDGPETERSYEAELAGGRWLQINERRTKDGGFVSVGTDITALKTHEERLMESEKRLKANVVELKSARRTAENQTRQLAELAEKYAEEKTKAEDANKAKSEFLANMSHELRTPLNAIIGFSEIMKSEMFGPLGAPKYGEYTHDIHHSGSYLLGVINDILDMSRIEAGQVDLSMETVDLSELFNEATRIMTPIAAEKSIKLVSEITEGTRIVVDRRAMKQILLNLMSNAVKFTPNEGCVTTRAKLERDAVVVAVEDNGIGIPKRELDRLGQPFVQVETQLTKTYQGSGLGLAIARSLTELHRGKMVIESEVGEGTTVTVRLPRGSASA</sequence>
<evidence type="ECO:0000256" key="8">
    <source>
        <dbReference type="ARBA" id="ARBA00022777"/>
    </source>
</evidence>
<dbReference type="InterPro" id="IPR001610">
    <property type="entry name" value="PAC"/>
</dbReference>
<proteinExistence type="predicted"/>
<dbReference type="PANTHER" id="PTHR43047">
    <property type="entry name" value="TWO-COMPONENT HISTIDINE PROTEIN KINASE"/>
    <property type="match status" value="1"/>
</dbReference>
<dbReference type="SMART" id="SM00086">
    <property type="entry name" value="PAC"/>
    <property type="match status" value="1"/>
</dbReference>
<keyword evidence="6" id="KW-0808">Transferase</keyword>
<evidence type="ECO:0000256" key="12">
    <source>
        <dbReference type="SAM" id="Coils"/>
    </source>
</evidence>
<evidence type="ECO:0000313" key="17">
    <source>
        <dbReference type="EMBL" id="RAI01194.1"/>
    </source>
</evidence>
<comment type="caution">
    <text evidence="17">The sequence shown here is derived from an EMBL/GenBank/DDBJ whole genome shotgun (WGS) entry which is preliminary data.</text>
</comment>
<gene>
    <name evidence="17" type="ORF">DLJ53_17330</name>
</gene>
<keyword evidence="11 14" id="KW-0472">Membrane</keyword>
<dbReference type="CDD" id="cd00130">
    <property type="entry name" value="PAS"/>
    <property type="match status" value="1"/>
</dbReference>
<dbReference type="Pfam" id="PF12860">
    <property type="entry name" value="PAS_7"/>
    <property type="match status" value="1"/>
</dbReference>
<keyword evidence="14" id="KW-1133">Transmembrane helix</keyword>
<evidence type="ECO:0000256" key="2">
    <source>
        <dbReference type="ARBA" id="ARBA00004236"/>
    </source>
</evidence>